<dbReference type="GO" id="GO:0000160">
    <property type="term" value="P:phosphorelay signal transduction system"/>
    <property type="evidence" value="ECO:0007669"/>
    <property type="project" value="InterPro"/>
</dbReference>
<dbReference type="Proteomes" id="UP000269692">
    <property type="component" value="Unassembled WGS sequence"/>
</dbReference>
<dbReference type="InterPro" id="IPR035919">
    <property type="entry name" value="EAL_sf"/>
</dbReference>
<dbReference type="EMBL" id="RCTF01000003">
    <property type="protein sequence ID" value="RLP80342.1"/>
    <property type="molecule type" value="Genomic_DNA"/>
</dbReference>
<proteinExistence type="predicted"/>
<dbReference type="AlphaFoldDB" id="A0A3L7ALR5"/>
<evidence type="ECO:0000259" key="3">
    <source>
        <dbReference type="PROSITE" id="PS50883"/>
    </source>
</evidence>
<dbReference type="PANTHER" id="PTHR33121:SF71">
    <property type="entry name" value="OXYGEN SENSOR PROTEIN DOSP"/>
    <property type="match status" value="1"/>
</dbReference>
<dbReference type="CDD" id="cd01948">
    <property type="entry name" value="EAL"/>
    <property type="match status" value="1"/>
</dbReference>
<accession>A0A3L7ALR5</accession>
<evidence type="ECO:0000313" key="5">
    <source>
        <dbReference type="Proteomes" id="UP000269692"/>
    </source>
</evidence>
<dbReference type="InterPro" id="IPR011006">
    <property type="entry name" value="CheY-like_superfamily"/>
</dbReference>
<organism evidence="4 5">
    <name type="scientific">Xanthobacter tagetidis</name>
    <dbReference type="NCBI Taxonomy" id="60216"/>
    <lineage>
        <taxon>Bacteria</taxon>
        <taxon>Pseudomonadati</taxon>
        <taxon>Pseudomonadota</taxon>
        <taxon>Alphaproteobacteria</taxon>
        <taxon>Hyphomicrobiales</taxon>
        <taxon>Xanthobacteraceae</taxon>
        <taxon>Xanthobacter</taxon>
    </lineage>
</organism>
<dbReference type="PROSITE" id="PS50110">
    <property type="entry name" value="RESPONSE_REGULATORY"/>
    <property type="match status" value="1"/>
</dbReference>
<evidence type="ECO:0000259" key="2">
    <source>
        <dbReference type="PROSITE" id="PS50110"/>
    </source>
</evidence>
<keyword evidence="5" id="KW-1185">Reference proteome</keyword>
<reference evidence="4 5" key="1">
    <citation type="submission" date="2018-10" db="EMBL/GenBank/DDBJ databases">
        <title>Xanthobacter tagetidis genome sequencing and assembly.</title>
        <authorList>
            <person name="Maclea K.S."/>
            <person name="Goen A.E."/>
            <person name="Fatima S.A."/>
        </authorList>
    </citation>
    <scope>NUCLEOTIDE SEQUENCE [LARGE SCALE GENOMIC DNA]</scope>
    <source>
        <strain evidence="4 5">ATCC 700314</strain>
    </source>
</reference>
<dbReference type="SUPFAM" id="SSF52172">
    <property type="entry name" value="CheY-like"/>
    <property type="match status" value="1"/>
</dbReference>
<feature type="domain" description="Response regulatory" evidence="2">
    <location>
        <begin position="5"/>
        <end position="124"/>
    </location>
</feature>
<evidence type="ECO:0000313" key="4">
    <source>
        <dbReference type="EMBL" id="RLP80342.1"/>
    </source>
</evidence>
<evidence type="ECO:0000256" key="1">
    <source>
        <dbReference type="PROSITE-ProRule" id="PRU00169"/>
    </source>
</evidence>
<dbReference type="Gene3D" id="3.40.50.2300">
    <property type="match status" value="1"/>
</dbReference>
<dbReference type="Pfam" id="PF00563">
    <property type="entry name" value="EAL"/>
    <property type="match status" value="1"/>
</dbReference>
<dbReference type="SMART" id="SM00052">
    <property type="entry name" value="EAL"/>
    <property type="match status" value="1"/>
</dbReference>
<dbReference type="Pfam" id="PF00072">
    <property type="entry name" value="Response_reg"/>
    <property type="match status" value="1"/>
</dbReference>
<dbReference type="InterPro" id="IPR001789">
    <property type="entry name" value="Sig_transdc_resp-reg_receiver"/>
</dbReference>
<dbReference type="SMART" id="SM00448">
    <property type="entry name" value="REC"/>
    <property type="match status" value="1"/>
</dbReference>
<gene>
    <name evidence="4" type="ORF">D9R14_04525</name>
</gene>
<keyword evidence="1" id="KW-0597">Phosphoprotein</keyword>
<feature type="modified residue" description="4-aspartylphosphate" evidence="1">
    <location>
        <position position="54"/>
    </location>
</feature>
<sequence length="394" mass="43846">MPEQNIFVLDDERDIGEYVCTVAKMNGFESHYFSNPNEFFAALAASPTACVAIDLQMPILDGIEVMRRLSAMQFHRPILIMSGMDLKVLESARHFAKAHRLAVSDIISKPVRVEEMNRIFGRLKSSSHLPPSKADLIEAMERGEFVLYLQPKARIRNEPGGHSRYTPLGFEGLARWNSPTRGLSVPDVFIPQIIASGLSPQFSDLVFDLALATLKRWGPSAITASLAINMSASDVEDITLADRLWSRCLGSGVDHQRITIEITESAAMEHPERALDVLTRLRLRGFSLSLDDFGTGYSSLVQLQRLPFAELKIDRSLTADCMSSEHTRIIVKAIIDLGHNLGLAVVAEGVEDQETLELLSNWSCDHVQGYLLAQPLPPDLAEKWWHEKHGSAHP</sequence>
<comment type="caution">
    <text evidence="4">The sequence shown here is derived from an EMBL/GenBank/DDBJ whole genome shotgun (WGS) entry which is preliminary data.</text>
</comment>
<dbReference type="SUPFAM" id="SSF141868">
    <property type="entry name" value="EAL domain-like"/>
    <property type="match status" value="1"/>
</dbReference>
<name>A0A3L7ALR5_9HYPH</name>
<dbReference type="PANTHER" id="PTHR33121">
    <property type="entry name" value="CYCLIC DI-GMP PHOSPHODIESTERASE PDEF"/>
    <property type="match status" value="1"/>
</dbReference>
<dbReference type="PROSITE" id="PS50883">
    <property type="entry name" value="EAL"/>
    <property type="match status" value="1"/>
</dbReference>
<dbReference type="InterPro" id="IPR001633">
    <property type="entry name" value="EAL_dom"/>
</dbReference>
<dbReference type="RefSeq" id="WP_121622136.1">
    <property type="nucleotide sequence ID" value="NZ_JACIIW010000006.1"/>
</dbReference>
<dbReference type="GO" id="GO:0071111">
    <property type="term" value="F:cyclic-guanylate-specific phosphodiesterase activity"/>
    <property type="evidence" value="ECO:0007669"/>
    <property type="project" value="InterPro"/>
</dbReference>
<dbReference type="OrthoDB" id="9814202at2"/>
<dbReference type="InterPro" id="IPR050706">
    <property type="entry name" value="Cyclic-di-GMP_PDE-like"/>
</dbReference>
<feature type="domain" description="EAL" evidence="3">
    <location>
        <begin position="129"/>
        <end position="389"/>
    </location>
</feature>
<protein>
    <submittedName>
        <fullName evidence="4">EAL domain-containing protein</fullName>
    </submittedName>
</protein>
<dbReference type="Gene3D" id="3.20.20.450">
    <property type="entry name" value="EAL domain"/>
    <property type="match status" value="1"/>
</dbReference>